<keyword evidence="2" id="KW-1185">Reference proteome</keyword>
<protein>
    <submittedName>
        <fullName evidence="1">Uncharacterized protein</fullName>
    </submittedName>
</protein>
<evidence type="ECO:0000313" key="2">
    <source>
        <dbReference type="Proteomes" id="UP001151699"/>
    </source>
</evidence>
<proteinExistence type="predicted"/>
<organism evidence="1 2">
    <name type="scientific">Pseudolycoriella hygida</name>
    <dbReference type="NCBI Taxonomy" id="35572"/>
    <lineage>
        <taxon>Eukaryota</taxon>
        <taxon>Metazoa</taxon>
        <taxon>Ecdysozoa</taxon>
        <taxon>Arthropoda</taxon>
        <taxon>Hexapoda</taxon>
        <taxon>Insecta</taxon>
        <taxon>Pterygota</taxon>
        <taxon>Neoptera</taxon>
        <taxon>Endopterygota</taxon>
        <taxon>Diptera</taxon>
        <taxon>Nematocera</taxon>
        <taxon>Sciaroidea</taxon>
        <taxon>Sciaridae</taxon>
        <taxon>Pseudolycoriella</taxon>
    </lineage>
</organism>
<name>A0A9Q0MRY1_9DIPT</name>
<dbReference type="AlphaFoldDB" id="A0A9Q0MRY1"/>
<evidence type="ECO:0000313" key="1">
    <source>
        <dbReference type="EMBL" id="KAJ6636926.1"/>
    </source>
</evidence>
<comment type="caution">
    <text evidence="1">The sequence shown here is derived from an EMBL/GenBank/DDBJ whole genome shotgun (WGS) entry which is preliminary data.</text>
</comment>
<reference evidence="1" key="1">
    <citation type="submission" date="2022-07" db="EMBL/GenBank/DDBJ databases">
        <authorList>
            <person name="Trinca V."/>
            <person name="Uliana J.V.C."/>
            <person name="Torres T.T."/>
            <person name="Ward R.J."/>
            <person name="Monesi N."/>
        </authorList>
    </citation>
    <scope>NUCLEOTIDE SEQUENCE</scope>
    <source>
        <strain evidence="1">HSMRA1968</strain>
        <tissue evidence="1">Whole embryos</tissue>
    </source>
</reference>
<sequence>MYAESDDGDINQFNVSFMIKVNPRPERWIRELNELSIFRGQNQIVFLKVRVIFGGSSTRWMKRIEFHITASFDSIAKSIKENERMLNKLLISIDDYPTSNSEDSTYKSPLVDSINYSDKLDSVHREIFSIKHDLNGFLMSLLCL</sequence>
<accession>A0A9Q0MRY1</accession>
<dbReference type="EMBL" id="WJQU01000003">
    <property type="protein sequence ID" value="KAJ6636926.1"/>
    <property type="molecule type" value="Genomic_DNA"/>
</dbReference>
<gene>
    <name evidence="1" type="ORF">Bhyg_09652</name>
</gene>
<dbReference type="Proteomes" id="UP001151699">
    <property type="component" value="Chromosome X"/>
</dbReference>